<organism evidence="2 3">
    <name type="scientific">Laceyella putida</name>
    <dbReference type="NCBI Taxonomy" id="110101"/>
    <lineage>
        <taxon>Bacteria</taxon>
        <taxon>Bacillati</taxon>
        <taxon>Bacillota</taxon>
        <taxon>Bacilli</taxon>
        <taxon>Bacillales</taxon>
        <taxon>Thermoactinomycetaceae</taxon>
        <taxon>Laceyella</taxon>
    </lineage>
</organism>
<gene>
    <name evidence="2" type="ORF">ACFQNG_07885</name>
</gene>
<dbReference type="EMBL" id="JBHTBW010000020">
    <property type="protein sequence ID" value="MFC7441074.1"/>
    <property type="molecule type" value="Genomic_DNA"/>
</dbReference>
<comment type="caution">
    <text evidence="2">The sequence shown here is derived from an EMBL/GenBank/DDBJ whole genome shotgun (WGS) entry which is preliminary data.</text>
</comment>
<name>A0ABW2RJD4_9BACL</name>
<feature type="domain" description="TipAS antibiotic-recognition" evidence="1">
    <location>
        <begin position="14"/>
        <end position="70"/>
    </location>
</feature>
<dbReference type="Proteomes" id="UP001596500">
    <property type="component" value="Unassembled WGS sequence"/>
</dbReference>
<dbReference type="RefSeq" id="WP_379864469.1">
    <property type="nucleotide sequence ID" value="NZ_JBHTBW010000020.1"/>
</dbReference>
<sequence>MDRGDLHECEQFYEWNALIGKVRAELEKGTPPESPVVLRLAKRWKELIDMFSAGDPEITKAAERFHAENPNNPLQRSGRGAL</sequence>
<proteinExistence type="predicted"/>
<accession>A0ABW2RJD4</accession>
<keyword evidence="3" id="KW-1185">Reference proteome</keyword>
<evidence type="ECO:0000259" key="1">
    <source>
        <dbReference type="Pfam" id="PF07739"/>
    </source>
</evidence>
<dbReference type="Pfam" id="PF07739">
    <property type="entry name" value="TipAS"/>
    <property type="match status" value="1"/>
</dbReference>
<evidence type="ECO:0000313" key="3">
    <source>
        <dbReference type="Proteomes" id="UP001596500"/>
    </source>
</evidence>
<dbReference type="InterPro" id="IPR012925">
    <property type="entry name" value="TipAS_dom"/>
</dbReference>
<evidence type="ECO:0000313" key="2">
    <source>
        <dbReference type="EMBL" id="MFC7441074.1"/>
    </source>
</evidence>
<protein>
    <submittedName>
        <fullName evidence="2">TipAS antibiotic-recognition domain-containing protein</fullName>
    </submittedName>
</protein>
<reference evidence="3" key="1">
    <citation type="journal article" date="2019" name="Int. J. Syst. Evol. Microbiol.">
        <title>The Global Catalogue of Microorganisms (GCM) 10K type strain sequencing project: providing services to taxonomists for standard genome sequencing and annotation.</title>
        <authorList>
            <consortium name="The Broad Institute Genomics Platform"/>
            <consortium name="The Broad Institute Genome Sequencing Center for Infectious Disease"/>
            <person name="Wu L."/>
            <person name="Ma J."/>
        </authorList>
    </citation>
    <scope>NUCLEOTIDE SEQUENCE [LARGE SCALE GENOMIC DNA]</scope>
    <source>
        <strain evidence="3">CGMCC 1.12942</strain>
    </source>
</reference>